<sequence>MNLRVRSSVHFERKGETLHLEDYAYELVFLPDLSEEVPIELDYNGTNVKCSAQTPEQATRLTELLKRNEQIMISRGTVLPPPAYGVVCDIDVGSHPPIKQRAWRVALKYLKPLYELLKGLWLVLQVN</sequence>
<dbReference type="AlphaFoldDB" id="A0A2P4YDB4"/>
<reference evidence="1 2" key="1">
    <citation type="journal article" date="2017" name="Genome Biol. Evol.">
        <title>Phytophthora megakarya and P. palmivora, closely related causal agents of cacao black pod rot, underwent increases in genome sizes and gene numbers by different mechanisms.</title>
        <authorList>
            <person name="Ali S.S."/>
            <person name="Shao J."/>
            <person name="Lary D.J."/>
            <person name="Kronmiller B."/>
            <person name="Shen D."/>
            <person name="Strem M.D."/>
            <person name="Amoako-Attah I."/>
            <person name="Akrofi A.Y."/>
            <person name="Begoude B.A."/>
            <person name="Ten Hoopen G.M."/>
            <person name="Coulibaly K."/>
            <person name="Kebe B.I."/>
            <person name="Melnick R.L."/>
            <person name="Guiltinan M.J."/>
            <person name="Tyler B.M."/>
            <person name="Meinhardt L.W."/>
            <person name="Bailey B.A."/>
        </authorList>
    </citation>
    <scope>NUCLEOTIDE SEQUENCE [LARGE SCALE GENOMIC DNA]</scope>
    <source>
        <strain evidence="2">sbr112.9</strain>
    </source>
</reference>
<accession>A0A2P4YDB4</accession>
<keyword evidence="2" id="KW-1185">Reference proteome</keyword>
<comment type="caution">
    <text evidence="1">The sequence shown here is derived from an EMBL/GenBank/DDBJ whole genome shotgun (WGS) entry which is preliminary data.</text>
</comment>
<evidence type="ECO:0008006" key="3">
    <source>
        <dbReference type="Google" id="ProtNLM"/>
    </source>
</evidence>
<protein>
    <recommendedName>
        <fullName evidence="3">Reverse transcriptase</fullName>
    </recommendedName>
</protein>
<dbReference type="OrthoDB" id="90687at2759"/>
<name>A0A2P4YDB4_9STRA</name>
<evidence type="ECO:0000313" key="2">
    <source>
        <dbReference type="Proteomes" id="UP000237271"/>
    </source>
</evidence>
<proteinExistence type="predicted"/>
<dbReference type="Proteomes" id="UP000237271">
    <property type="component" value="Unassembled WGS sequence"/>
</dbReference>
<gene>
    <name evidence="1" type="ORF">PHPALM_7057</name>
</gene>
<dbReference type="EMBL" id="NCKW01003650">
    <property type="protein sequence ID" value="POM75788.1"/>
    <property type="molecule type" value="Genomic_DNA"/>
</dbReference>
<evidence type="ECO:0000313" key="1">
    <source>
        <dbReference type="EMBL" id="POM75788.1"/>
    </source>
</evidence>
<organism evidence="1 2">
    <name type="scientific">Phytophthora palmivora</name>
    <dbReference type="NCBI Taxonomy" id="4796"/>
    <lineage>
        <taxon>Eukaryota</taxon>
        <taxon>Sar</taxon>
        <taxon>Stramenopiles</taxon>
        <taxon>Oomycota</taxon>
        <taxon>Peronosporomycetes</taxon>
        <taxon>Peronosporales</taxon>
        <taxon>Peronosporaceae</taxon>
        <taxon>Phytophthora</taxon>
    </lineage>
</organism>